<evidence type="ECO:0000256" key="2">
    <source>
        <dbReference type="ARBA" id="ARBA00023139"/>
    </source>
</evidence>
<dbReference type="Pfam" id="PF00497">
    <property type="entry name" value="SBP_bac_3"/>
    <property type="match status" value="1"/>
</dbReference>
<accession>A0A941FQM5</accession>
<evidence type="ECO:0000313" key="7">
    <source>
        <dbReference type="Proteomes" id="UP000680045"/>
    </source>
</evidence>
<dbReference type="PANTHER" id="PTHR35936:SF17">
    <property type="entry name" value="ARGININE-BINDING EXTRACELLULAR PROTEIN ARTP"/>
    <property type="match status" value="1"/>
</dbReference>
<gene>
    <name evidence="6" type="ORF">KEH51_10690</name>
</gene>
<dbReference type="InterPro" id="IPR001638">
    <property type="entry name" value="Solute-binding_3/MltF_N"/>
</dbReference>
<evidence type="ECO:0000256" key="3">
    <source>
        <dbReference type="ARBA" id="ARBA00023288"/>
    </source>
</evidence>
<dbReference type="EMBL" id="JAGTPW010000015">
    <property type="protein sequence ID" value="MBR8644737.1"/>
    <property type="molecule type" value="Genomic_DNA"/>
</dbReference>
<evidence type="ECO:0000313" key="6">
    <source>
        <dbReference type="EMBL" id="MBR8644737.1"/>
    </source>
</evidence>
<protein>
    <submittedName>
        <fullName evidence="6">Transporter substrate-binding domain-containing protein</fullName>
    </submittedName>
</protein>
<dbReference type="Proteomes" id="UP000680045">
    <property type="component" value="Unassembled WGS sequence"/>
</dbReference>
<reference evidence="6" key="1">
    <citation type="submission" date="2021-04" db="EMBL/GenBank/DDBJ databases">
        <title>Whole genome sequencing of Enterococci isolates from hospitalized patients.</title>
        <authorList>
            <person name="Ogoti B.M."/>
            <person name="Onyambu F.G."/>
        </authorList>
    </citation>
    <scope>NUCLEOTIDE SEQUENCE</scope>
    <source>
        <strain evidence="6">242</strain>
    </source>
</reference>
<keyword evidence="2" id="KW-0564">Palmitate</keyword>
<dbReference type="Gene3D" id="3.40.190.10">
    <property type="entry name" value="Periplasmic binding protein-like II"/>
    <property type="match status" value="1"/>
</dbReference>
<sequence length="154" mass="17868">MRNLHTICAVITVYLFFFCCFFPSAAHSEAQKVIRVAGDNNFPPFEYLSDSGVYTGFNVDIMNAISIETGIRFEYYPMPWNEAVQAMRSGKVDAIQGMKYNQEREEFYDFSAPYFTSSQGIFVLKDNMYIRKIEDLKGRKVAVQKRRCCKRSIK</sequence>
<dbReference type="CDD" id="cd13704">
    <property type="entry name" value="PBP2_HisK"/>
    <property type="match status" value="1"/>
</dbReference>
<keyword evidence="3" id="KW-0449">Lipoprotein</keyword>
<organism evidence="6 7">
    <name type="scientific">Peribacillus frigoritolerans</name>
    <dbReference type="NCBI Taxonomy" id="450367"/>
    <lineage>
        <taxon>Bacteria</taxon>
        <taxon>Bacillati</taxon>
        <taxon>Bacillota</taxon>
        <taxon>Bacilli</taxon>
        <taxon>Bacillales</taxon>
        <taxon>Bacillaceae</taxon>
        <taxon>Peribacillus</taxon>
    </lineage>
</organism>
<dbReference type="PANTHER" id="PTHR35936">
    <property type="entry name" value="MEMBRANE-BOUND LYTIC MUREIN TRANSGLYCOSYLASE F"/>
    <property type="match status" value="1"/>
</dbReference>
<keyword evidence="1 4" id="KW-0732">Signal</keyword>
<dbReference type="AlphaFoldDB" id="A0A941FQM5"/>
<feature type="signal peptide" evidence="4">
    <location>
        <begin position="1"/>
        <end position="28"/>
    </location>
</feature>
<comment type="caution">
    <text evidence="6">The sequence shown here is derived from an EMBL/GenBank/DDBJ whole genome shotgun (WGS) entry which is preliminary data.</text>
</comment>
<name>A0A941FQM5_9BACI</name>
<feature type="chain" id="PRO_5038646507" evidence="4">
    <location>
        <begin position="29"/>
        <end position="154"/>
    </location>
</feature>
<evidence type="ECO:0000256" key="4">
    <source>
        <dbReference type="SAM" id="SignalP"/>
    </source>
</evidence>
<dbReference type="SUPFAM" id="SSF53850">
    <property type="entry name" value="Periplasmic binding protein-like II"/>
    <property type="match status" value="1"/>
</dbReference>
<evidence type="ECO:0000259" key="5">
    <source>
        <dbReference type="Pfam" id="PF00497"/>
    </source>
</evidence>
<feature type="domain" description="Solute-binding protein family 3/N-terminal" evidence="5">
    <location>
        <begin position="34"/>
        <end position="130"/>
    </location>
</feature>
<evidence type="ECO:0000256" key="1">
    <source>
        <dbReference type="ARBA" id="ARBA00022729"/>
    </source>
</evidence>
<proteinExistence type="predicted"/>